<keyword evidence="2" id="KW-1133">Transmembrane helix</keyword>
<feature type="domain" description="Smf/DprA SLOG" evidence="3">
    <location>
        <begin position="91"/>
        <end position="273"/>
    </location>
</feature>
<dbReference type="Pfam" id="PF02481">
    <property type="entry name" value="DNA_processg_A"/>
    <property type="match status" value="1"/>
</dbReference>
<evidence type="ECO:0000256" key="2">
    <source>
        <dbReference type="SAM" id="Phobius"/>
    </source>
</evidence>
<dbReference type="AlphaFoldDB" id="A0A368LG03"/>
<name>A0A368LG03_9VIBR</name>
<dbReference type="InterPro" id="IPR057666">
    <property type="entry name" value="DrpA_SLOG"/>
</dbReference>
<evidence type="ECO:0000313" key="4">
    <source>
        <dbReference type="EMBL" id="RCS68724.1"/>
    </source>
</evidence>
<comment type="similarity">
    <text evidence="1">Belongs to the DprA/Smf family.</text>
</comment>
<evidence type="ECO:0000259" key="3">
    <source>
        <dbReference type="Pfam" id="PF02481"/>
    </source>
</evidence>
<dbReference type="EMBL" id="QPGL01000004">
    <property type="protein sequence ID" value="RCS68724.1"/>
    <property type="molecule type" value="Genomic_DNA"/>
</dbReference>
<dbReference type="PANTHER" id="PTHR43022:SF1">
    <property type="entry name" value="PROTEIN SMF"/>
    <property type="match status" value="1"/>
</dbReference>
<dbReference type="SUPFAM" id="SSF102405">
    <property type="entry name" value="MCP/YpsA-like"/>
    <property type="match status" value="1"/>
</dbReference>
<evidence type="ECO:0000256" key="1">
    <source>
        <dbReference type="ARBA" id="ARBA00006525"/>
    </source>
</evidence>
<sequence length="332" mass="37600">MDRGANFWRNEVVAFLALSTIKGVGYWTLFRLMLPGKGFKDFLKNSPISVLEKELKVSLLLDGESPEEWQHRVWEAGLQLARELAKYRARLVFRDQEEFPGRLKEIEDGPRWLFIQGDIRTLYNRPIAVVGTRKPSKDGEFLARYVVATLAHSERTVVSGLAFGIDQVAHQESLRYGLPTVAVLGNGIFLDYPKGSQEIREKILMNGGAVITEYLPHQSYSGENFVRRNRIQAGLSEFVIPVEWKIKSGTAHTVEYASKYQRKVVNIFLPGTAKARPEMVFSERARGATSFEIPRETEQLIALLDLDTSSLQVDSEQSEDIATEPVQQNLEI</sequence>
<feature type="transmembrane region" description="Helical" evidence="2">
    <location>
        <begin position="12"/>
        <end position="34"/>
    </location>
</feature>
<keyword evidence="5" id="KW-1185">Reference proteome</keyword>
<dbReference type="Gene3D" id="3.40.50.450">
    <property type="match status" value="1"/>
</dbReference>
<keyword evidence="2" id="KW-0472">Membrane</keyword>
<dbReference type="InterPro" id="IPR003488">
    <property type="entry name" value="DprA"/>
</dbReference>
<dbReference type="Proteomes" id="UP000252479">
    <property type="component" value="Unassembled WGS sequence"/>
</dbReference>
<dbReference type="RefSeq" id="WP_086961193.1">
    <property type="nucleotide sequence ID" value="NZ_FUKS01000036.1"/>
</dbReference>
<gene>
    <name evidence="4" type="ORF">CIK83_17615</name>
</gene>
<evidence type="ECO:0000313" key="5">
    <source>
        <dbReference type="Proteomes" id="UP000252479"/>
    </source>
</evidence>
<dbReference type="GO" id="GO:0009294">
    <property type="term" value="P:DNA-mediated transformation"/>
    <property type="evidence" value="ECO:0007669"/>
    <property type="project" value="InterPro"/>
</dbReference>
<protein>
    <submittedName>
        <fullName evidence="4">DNA-processing protein DprA</fullName>
    </submittedName>
</protein>
<reference evidence="4 5" key="1">
    <citation type="journal article" date="2017" name="Elife">
        <title>Extensive horizontal gene transfer in cheese-associated bacteria.</title>
        <authorList>
            <person name="Bonham K.S."/>
            <person name="Wolfe B.E."/>
            <person name="Dutton R.J."/>
        </authorList>
    </citation>
    <scope>NUCLEOTIDE SEQUENCE [LARGE SCALE GENOMIC DNA]</scope>
    <source>
        <strain evidence="4 5">JB196</strain>
    </source>
</reference>
<proteinExistence type="inferred from homology"/>
<organism evidence="4 5">
    <name type="scientific">Vibrio casei</name>
    <dbReference type="NCBI Taxonomy" id="673372"/>
    <lineage>
        <taxon>Bacteria</taxon>
        <taxon>Pseudomonadati</taxon>
        <taxon>Pseudomonadota</taxon>
        <taxon>Gammaproteobacteria</taxon>
        <taxon>Vibrionales</taxon>
        <taxon>Vibrionaceae</taxon>
        <taxon>Vibrio</taxon>
    </lineage>
</organism>
<keyword evidence="2" id="KW-0812">Transmembrane</keyword>
<accession>A0A368LG03</accession>
<dbReference type="GeneID" id="303190741"/>
<dbReference type="PANTHER" id="PTHR43022">
    <property type="entry name" value="PROTEIN SMF"/>
    <property type="match status" value="1"/>
</dbReference>
<comment type="caution">
    <text evidence="4">The sequence shown here is derived from an EMBL/GenBank/DDBJ whole genome shotgun (WGS) entry which is preliminary data.</text>
</comment>